<dbReference type="NCBIfam" id="NF009538">
    <property type="entry name" value="PRK12904.1"/>
    <property type="match status" value="1"/>
</dbReference>
<evidence type="ECO:0000256" key="10">
    <source>
        <dbReference type="ARBA" id="ARBA00023136"/>
    </source>
</evidence>
<dbReference type="FunFam" id="3.90.1440.10:FF:000003">
    <property type="entry name" value="Preprotein translocase SecA subunit"/>
    <property type="match status" value="1"/>
</dbReference>
<dbReference type="GO" id="GO:0009941">
    <property type="term" value="C:chloroplast envelope"/>
    <property type="evidence" value="ECO:0007669"/>
    <property type="project" value="TreeGrafter"/>
</dbReference>
<dbReference type="Pfam" id="PF07517">
    <property type="entry name" value="SecA_DEAD"/>
    <property type="match status" value="1"/>
</dbReference>
<dbReference type="Gene3D" id="3.40.50.300">
    <property type="entry name" value="P-loop containing nucleotide triphosphate hydrolases"/>
    <property type="match status" value="2"/>
</dbReference>
<feature type="compositionally biased region" description="Low complexity" evidence="13">
    <location>
        <begin position="1"/>
        <end position="10"/>
    </location>
</feature>
<evidence type="ECO:0000256" key="8">
    <source>
        <dbReference type="ARBA" id="ARBA00022967"/>
    </source>
</evidence>
<evidence type="ECO:0000256" key="5">
    <source>
        <dbReference type="ARBA" id="ARBA00022741"/>
    </source>
</evidence>
<dbReference type="Pfam" id="PF21090">
    <property type="entry name" value="P-loop_SecA"/>
    <property type="match status" value="1"/>
</dbReference>
<evidence type="ECO:0000256" key="3">
    <source>
        <dbReference type="ARBA" id="ARBA00007650"/>
    </source>
</evidence>
<dbReference type="SUPFAM" id="SSF52540">
    <property type="entry name" value="P-loop containing nucleoside triphosphate hydrolases"/>
    <property type="match status" value="2"/>
</dbReference>
<dbReference type="NCBIfam" id="TIGR00963">
    <property type="entry name" value="secA"/>
    <property type="match status" value="1"/>
</dbReference>
<reference evidence="16 17" key="1">
    <citation type="journal article" date="2023" name="Int. J. Mol. Sci.">
        <title>De Novo Assembly and Annotation of 11 Diverse Shrub Willow (Salix) Genomes Reveals Novel Gene Organization in Sex-Linked Regions.</title>
        <authorList>
            <person name="Hyden B."/>
            <person name="Feng K."/>
            <person name="Yates T.B."/>
            <person name="Jawdy S."/>
            <person name="Cereghino C."/>
            <person name="Smart L.B."/>
            <person name="Muchero W."/>
        </authorList>
    </citation>
    <scope>NUCLEOTIDE SEQUENCE [LARGE SCALE GENOMIC DNA]</scope>
    <source>
        <tissue evidence="16">Shoot tip</tissue>
    </source>
</reference>
<dbReference type="InterPro" id="IPR011130">
    <property type="entry name" value="SecA_preprotein_X-link_dom"/>
</dbReference>
<proteinExistence type="inferred from homology"/>
<dbReference type="SMART" id="SM00957">
    <property type="entry name" value="SecA_DEAD"/>
    <property type="match status" value="1"/>
</dbReference>
<evidence type="ECO:0000256" key="9">
    <source>
        <dbReference type="ARBA" id="ARBA00023010"/>
    </source>
</evidence>
<name>A0AAD6NUE4_9ROSI</name>
<dbReference type="PANTHER" id="PTHR30612:SF11">
    <property type="entry name" value="PROTEIN TRANSLOCASE SUBUNIT SECA2, CHLOROPLASTIC"/>
    <property type="match status" value="1"/>
</dbReference>
<dbReference type="HAMAP" id="MF_01382">
    <property type="entry name" value="SecA"/>
    <property type="match status" value="1"/>
</dbReference>
<dbReference type="Proteomes" id="UP001162972">
    <property type="component" value="Chromosome 2"/>
</dbReference>
<accession>A0AAD6NUE4</accession>
<dbReference type="InterPro" id="IPR011115">
    <property type="entry name" value="SecA_DEAD"/>
</dbReference>
<dbReference type="GO" id="GO:0016020">
    <property type="term" value="C:membrane"/>
    <property type="evidence" value="ECO:0007669"/>
    <property type="project" value="UniProtKB-SubCell"/>
</dbReference>
<evidence type="ECO:0000256" key="1">
    <source>
        <dbReference type="ARBA" id="ARBA00004170"/>
    </source>
</evidence>
<dbReference type="SMART" id="SM00958">
    <property type="entry name" value="SecA_PP_bind"/>
    <property type="match status" value="1"/>
</dbReference>
<dbReference type="InterPro" id="IPR000185">
    <property type="entry name" value="SecA"/>
</dbReference>
<dbReference type="FunFam" id="3.40.50.300:FF:000334">
    <property type="entry name" value="Protein translocase subunit SecA"/>
    <property type="match status" value="1"/>
</dbReference>
<keyword evidence="8" id="KW-1278">Translocase</keyword>
<evidence type="ECO:0000256" key="13">
    <source>
        <dbReference type="SAM" id="MobiDB-lite"/>
    </source>
</evidence>
<dbReference type="InterPro" id="IPR036670">
    <property type="entry name" value="SecA_X-link_sf"/>
</dbReference>
<keyword evidence="4 12" id="KW-0813">Transport</keyword>
<dbReference type="PANTHER" id="PTHR30612">
    <property type="entry name" value="SECA INNER MEMBRANE COMPONENT OF SEC PROTEIN SECRETION SYSTEM"/>
    <property type="match status" value="1"/>
</dbReference>
<evidence type="ECO:0000259" key="15">
    <source>
        <dbReference type="PROSITE" id="PS51196"/>
    </source>
</evidence>
<evidence type="ECO:0000313" key="17">
    <source>
        <dbReference type="Proteomes" id="UP001162972"/>
    </source>
</evidence>
<keyword evidence="7 12" id="KW-0653">Protein transport</keyword>
<sequence length="990" mass="112256">MATVPSLLNPPFLPPKPPNKQTALHYTKPISTLPFSLTHAFPRPQRCLVIRSSTATNVSLKENLGILKKRVTDFTSLNYWIVKDYFRLVESVNALESKIQKLSDDQLSAKTVEFRRRLRQGETVADIQAEAFAVVREAAKRKLGMRHFDVQIIGGAVLHDGSIAEMKTGEGKTLVSTLAAYLNALTGEGVHVVTVNDYLAQRDAEWMGRVHRFLGLSVGLIQKGMTSKERRSNYRCDITYTNNSELGFDYLRDNLAGNCEQLVMRWPKPFHFAIVDEVDSVLIDEGRNPLLISGEAHKDAARYPVAAKVAELLLRGIHYSVELKDNSVELTEEGIVLAEMALETKDLWDENDPWARFVMNALKAKEFYRRDVQYIVRNGKALIINELTGRVEEKRRWSEGIHQAVEAKEGLKIQADSVVVAQITYQSLFKLYPKLSGMTGTAKTEEKEFLKMFQVPVIEVPTNLPNIRKDLPIQAFASARGKWEYVRQEVEYMFRQGRPVLVGTTSVENSEYLSDLLKEWRIPHNVLNARPKYATREAEIVAQAGRKHAITISTNMAGRGTDIILGGNPKMLAKEIIENRALPFLTQEALNSELDHEIFSQKVLSEIKVGSISSALLAKTALMAKYVGKGEVLKDCEAHCFNEGSEVKRLGGLHVIGTSLHESRRIDNQLRGRAGRQGDPGSTRFMVSLQDEMFQKFNFDTEWAVRLISKITNDEAIPIEGGAVVNQLLSLQINAEKYFFGIRKSLVEFDEVLEVQRKHVYDLRQLILTGRQVFLAMAVIYWNSNSICTLMTFRYMQAVVDEIVFGNADPLKHPRNWNLGKLLKEFKTIGGKLLHEPFVGVSEEAFLKSLSQLHESSSINISNFHLPNLPKPPNAFRGIRRKSFSLKRWLAICSDDLTMNGRYRTTTNLLRKYLGDFLIASYLDVTLESGYDDEYIKEIERTVLLKTLDYFWRDHLVNMNRLSSAVNSFRNSLNHKCQISHKVEERGITG</sequence>
<evidence type="ECO:0000256" key="6">
    <source>
        <dbReference type="ARBA" id="ARBA00022840"/>
    </source>
</evidence>
<dbReference type="Gene3D" id="1.10.3060.10">
    <property type="entry name" value="Helical scaffold and wing domains of SecA"/>
    <property type="match status" value="2"/>
</dbReference>
<dbReference type="Pfam" id="PF01043">
    <property type="entry name" value="SecA_PP_bind"/>
    <property type="match status" value="1"/>
</dbReference>
<dbReference type="EMBL" id="JAPFFJ010000017">
    <property type="protein sequence ID" value="KAJ6405374.1"/>
    <property type="molecule type" value="Genomic_DNA"/>
</dbReference>
<feature type="region of interest" description="Disordered" evidence="13">
    <location>
        <begin position="1"/>
        <end position="20"/>
    </location>
</feature>
<dbReference type="InterPro" id="IPR014018">
    <property type="entry name" value="SecA_motor_DEAD"/>
</dbReference>
<dbReference type="Gene3D" id="3.90.1440.10">
    <property type="entry name" value="SecA, preprotein cross-linking domain"/>
    <property type="match status" value="1"/>
</dbReference>
<dbReference type="GO" id="GO:0006605">
    <property type="term" value="P:protein targeting"/>
    <property type="evidence" value="ECO:0007669"/>
    <property type="project" value="InterPro"/>
</dbReference>
<dbReference type="InterPro" id="IPR020937">
    <property type="entry name" value="SecA_CS"/>
</dbReference>
<dbReference type="GO" id="GO:0005524">
    <property type="term" value="F:ATP binding"/>
    <property type="evidence" value="ECO:0007669"/>
    <property type="project" value="UniProtKB-KW"/>
</dbReference>
<keyword evidence="9 12" id="KW-0811">Translocation</keyword>
<dbReference type="Pfam" id="PF07516">
    <property type="entry name" value="SecA_SW"/>
    <property type="match status" value="1"/>
</dbReference>
<evidence type="ECO:0000256" key="7">
    <source>
        <dbReference type="ARBA" id="ARBA00022927"/>
    </source>
</evidence>
<dbReference type="InterPro" id="IPR011116">
    <property type="entry name" value="SecA_Wing/Scaffold"/>
</dbReference>
<evidence type="ECO:0000256" key="12">
    <source>
        <dbReference type="RuleBase" id="RU003874"/>
    </source>
</evidence>
<dbReference type="CDD" id="cd17928">
    <property type="entry name" value="DEXDc_SecA"/>
    <property type="match status" value="1"/>
</dbReference>
<dbReference type="InterPro" id="IPR036266">
    <property type="entry name" value="SecA_Wing/Scaffold_sf"/>
</dbReference>
<dbReference type="FunFam" id="3.40.50.300:FF:000976">
    <property type="entry name" value="Translocase subunit secA chloroplastic-like"/>
    <property type="match status" value="1"/>
</dbReference>
<comment type="subcellular location">
    <subcellularLocation>
        <location evidence="1">Membrane</location>
        <topology evidence="1">Peripheral membrane protein</topology>
    </subcellularLocation>
    <subcellularLocation>
        <location evidence="2">Plastid</location>
        <location evidence="2">Chloroplast</location>
    </subcellularLocation>
</comment>
<evidence type="ECO:0000313" key="16">
    <source>
        <dbReference type="EMBL" id="KAJ6405374.1"/>
    </source>
</evidence>
<keyword evidence="6 12" id="KW-0067">ATP-binding</keyword>
<keyword evidence="17" id="KW-1185">Reference proteome</keyword>
<feature type="domain" description="Helicase ATP-binding" evidence="14">
    <location>
        <begin position="153"/>
        <end position="294"/>
    </location>
</feature>
<evidence type="ECO:0000259" key="14">
    <source>
        <dbReference type="PROSITE" id="PS51192"/>
    </source>
</evidence>
<dbReference type="GO" id="GO:0016464">
    <property type="term" value="F:chloroplast protein-transporting ATPase activity"/>
    <property type="evidence" value="ECO:0007669"/>
    <property type="project" value="UniProtKB-EC"/>
</dbReference>
<gene>
    <name evidence="16" type="ORF">OIU84_013352</name>
</gene>
<dbReference type="PROSITE" id="PS51196">
    <property type="entry name" value="SECA_MOTOR_DEAD"/>
    <property type="match status" value="1"/>
</dbReference>
<dbReference type="SUPFAM" id="SSF81886">
    <property type="entry name" value="Helical scaffold and wing domains of SecA"/>
    <property type="match status" value="1"/>
</dbReference>
<dbReference type="AlphaFoldDB" id="A0AAD6NUE4"/>
<dbReference type="PROSITE" id="PS51192">
    <property type="entry name" value="HELICASE_ATP_BIND_1"/>
    <property type="match status" value="1"/>
</dbReference>
<comment type="caution">
    <text evidence="16">The sequence shown here is derived from an EMBL/GenBank/DDBJ whole genome shotgun (WGS) entry which is preliminary data.</text>
</comment>
<keyword evidence="10" id="KW-0472">Membrane</keyword>
<dbReference type="InterPro" id="IPR027417">
    <property type="entry name" value="P-loop_NTPase"/>
</dbReference>
<comment type="similarity">
    <text evidence="3 12">Belongs to the SecA family.</text>
</comment>
<feature type="domain" description="SecA family profile" evidence="15">
    <location>
        <begin position="67"/>
        <end position="720"/>
    </location>
</feature>
<dbReference type="CDD" id="cd18803">
    <property type="entry name" value="SF2_C_secA"/>
    <property type="match status" value="1"/>
</dbReference>
<evidence type="ECO:0000256" key="2">
    <source>
        <dbReference type="ARBA" id="ARBA00004229"/>
    </source>
</evidence>
<organism evidence="16 17">
    <name type="scientific">Salix udensis</name>
    <dbReference type="NCBI Taxonomy" id="889485"/>
    <lineage>
        <taxon>Eukaryota</taxon>
        <taxon>Viridiplantae</taxon>
        <taxon>Streptophyta</taxon>
        <taxon>Embryophyta</taxon>
        <taxon>Tracheophyta</taxon>
        <taxon>Spermatophyta</taxon>
        <taxon>Magnoliopsida</taxon>
        <taxon>eudicotyledons</taxon>
        <taxon>Gunneridae</taxon>
        <taxon>Pentapetalae</taxon>
        <taxon>rosids</taxon>
        <taxon>fabids</taxon>
        <taxon>Malpighiales</taxon>
        <taxon>Salicaceae</taxon>
        <taxon>Saliceae</taxon>
        <taxon>Salix</taxon>
    </lineage>
</organism>
<dbReference type="SUPFAM" id="SSF81767">
    <property type="entry name" value="Pre-protein crosslinking domain of SecA"/>
    <property type="match status" value="1"/>
</dbReference>
<dbReference type="InterPro" id="IPR044722">
    <property type="entry name" value="SecA_SF2_C"/>
</dbReference>
<evidence type="ECO:0000256" key="4">
    <source>
        <dbReference type="ARBA" id="ARBA00022448"/>
    </source>
</evidence>
<dbReference type="GO" id="GO:0006886">
    <property type="term" value="P:intracellular protein transport"/>
    <property type="evidence" value="ECO:0007669"/>
    <property type="project" value="InterPro"/>
</dbReference>
<dbReference type="InterPro" id="IPR014001">
    <property type="entry name" value="Helicase_ATP-bd"/>
</dbReference>
<comment type="catalytic activity">
    <reaction evidence="11">
        <text>ATP + H2O + chloroplast-proteinSide 1 = ADP + phosphate + chloroplast-proteinSide 2.</text>
        <dbReference type="EC" id="7.4.2.4"/>
    </reaction>
</comment>
<dbReference type="GO" id="GO:0017038">
    <property type="term" value="P:protein import"/>
    <property type="evidence" value="ECO:0007669"/>
    <property type="project" value="InterPro"/>
</dbReference>
<keyword evidence="5 12" id="KW-0547">Nucleotide-binding</keyword>
<dbReference type="PROSITE" id="PS01312">
    <property type="entry name" value="SECA"/>
    <property type="match status" value="1"/>
</dbReference>
<dbReference type="PRINTS" id="PR00906">
    <property type="entry name" value="SECA"/>
</dbReference>
<protein>
    <recommendedName>
        <fullName evidence="12">Protein translocase subunit SecA</fullName>
    </recommendedName>
</protein>
<evidence type="ECO:0000256" key="11">
    <source>
        <dbReference type="ARBA" id="ARBA00034043"/>
    </source>
</evidence>